<dbReference type="EMBL" id="CAJVPY010002829">
    <property type="protein sequence ID" value="CAG8573325.1"/>
    <property type="molecule type" value="Genomic_DNA"/>
</dbReference>
<feature type="non-terminal residue" evidence="1">
    <location>
        <position position="189"/>
    </location>
</feature>
<reference evidence="1" key="1">
    <citation type="submission" date="2021-06" db="EMBL/GenBank/DDBJ databases">
        <authorList>
            <person name="Kallberg Y."/>
            <person name="Tangrot J."/>
            <person name="Rosling A."/>
        </authorList>
    </citation>
    <scope>NUCLEOTIDE SEQUENCE</scope>
    <source>
        <strain evidence="1">MA453B</strain>
    </source>
</reference>
<dbReference type="PANTHER" id="PTHR14187:SF5">
    <property type="entry name" value="HEAT SHOCK 70 KDA PROTEIN 12A"/>
    <property type="match status" value="1"/>
</dbReference>
<sequence length="189" mass="21237">MPLAPALGLVQKAEKKNIEKCIILKEENKENINHEANISYSETSYTSMMNLSESSLFIITTEAAALHCLLNIREHILKMGDTFLVVDFGGGTVDLTMRMIQMGNKLKRKQKEPVTCALRIYSYGELQTSSYLFYKKVKDFEMVDPTIDKIIRLTNNQLEQLSKLPNKRKCKAMLLVVGGFTAIVKGAAA</sequence>
<evidence type="ECO:0000313" key="1">
    <source>
        <dbReference type="EMBL" id="CAG8573325.1"/>
    </source>
</evidence>
<protein>
    <submittedName>
        <fullName evidence="1">13309_t:CDS:1</fullName>
    </submittedName>
</protein>
<organism evidence="1 2">
    <name type="scientific">Dentiscutata erythropus</name>
    <dbReference type="NCBI Taxonomy" id="1348616"/>
    <lineage>
        <taxon>Eukaryota</taxon>
        <taxon>Fungi</taxon>
        <taxon>Fungi incertae sedis</taxon>
        <taxon>Mucoromycota</taxon>
        <taxon>Glomeromycotina</taxon>
        <taxon>Glomeromycetes</taxon>
        <taxon>Diversisporales</taxon>
        <taxon>Gigasporaceae</taxon>
        <taxon>Dentiscutata</taxon>
    </lineage>
</organism>
<dbReference type="AlphaFoldDB" id="A0A9N9FZ52"/>
<proteinExistence type="predicted"/>
<accession>A0A9N9FZ52</accession>
<evidence type="ECO:0000313" key="2">
    <source>
        <dbReference type="Proteomes" id="UP000789405"/>
    </source>
</evidence>
<gene>
    <name evidence="1" type="ORF">DERYTH_LOCUS6317</name>
</gene>
<comment type="caution">
    <text evidence="1">The sequence shown here is derived from an EMBL/GenBank/DDBJ whole genome shotgun (WGS) entry which is preliminary data.</text>
</comment>
<dbReference type="PANTHER" id="PTHR14187">
    <property type="entry name" value="ALPHA KINASE/ELONGATION FACTOR 2 KINASE"/>
    <property type="match status" value="1"/>
</dbReference>
<keyword evidence="2" id="KW-1185">Reference proteome</keyword>
<dbReference type="OrthoDB" id="2963168at2759"/>
<name>A0A9N9FZ52_9GLOM</name>
<dbReference type="Proteomes" id="UP000789405">
    <property type="component" value="Unassembled WGS sequence"/>
</dbReference>